<dbReference type="AlphaFoldDB" id="A0A2H3DXU3"/>
<keyword evidence="2" id="KW-1185">Reference proteome</keyword>
<organism evidence="1 2">
    <name type="scientific">Armillaria gallica</name>
    <name type="common">Bulbous honey fungus</name>
    <name type="synonym">Armillaria bulbosa</name>
    <dbReference type="NCBI Taxonomy" id="47427"/>
    <lineage>
        <taxon>Eukaryota</taxon>
        <taxon>Fungi</taxon>
        <taxon>Dikarya</taxon>
        <taxon>Basidiomycota</taxon>
        <taxon>Agaricomycotina</taxon>
        <taxon>Agaricomycetes</taxon>
        <taxon>Agaricomycetidae</taxon>
        <taxon>Agaricales</taxon>
        <taxon>Marasmiineae</taxon>
        <taxon>Physalacriaceae</taxon>
        <taxon>Armillaria</taxon>
    </lineage>
</organism>
<reference evidence="2" key="1">
    <citation type="journal article" date="2017" name="Nat. Ecol. Evol.">
        <title>Genome expansion and lineage-specific genetic innovations in the forest pathogenic fungi Armillaria.</title>
        <authorList>
            <person name="Sipos G."/>
            <person name="Prasanna A.N."/>
            <person name="Walter M.C."/>
            <person name="O'Connor E."/>
            <person name="Balint B."/>
            <person name="Krizsan K."/>
            <person name="Kiss B."/>
            <person name="Hess J."/>
            <person name="Varga T."/>
            <person name="Slot J."/>
            <person name="Riley R."/>
            <person name="Boka B."/>
            <person name="Rigling D."/>
            <person name="Barry K."/>
            <person name="Lee J."/>
            <person name="Mihaltcheva S."/>
            <person name="LaButti K."/>
            <person name="Lipzen A."/>
            <person name="Waldron R."/>
            <person name="Moloney N.M."/>
            <person name="Sperisen C."/>
            <person name="Kredics L."/>
            <person name="Vagvoelgyi C."/>
            <person name="Patrignani A."/>
            <person name="Fitzpatrick D."/>
            <person name="Nagy I."/>
            <person name="Doyle S."/>
            <person name="Anderson J.B."/>
            <person name="Grigoriev I.V."/>
            <person name="Gueldener U."/>
            <person name="Muensterkoetter M."/>
            <person name="Nagy L.G."/>
        </authorList>
    </citation>
    <scope>NUCLEOTIDE SEQUENCE [LARGE SCALE GENOMIC DNA]</scope>
    <source>
        <strain evidence="2">Ar21-2</strain>
    </source>
</reference>
<dbReference type="InParanoid" id="A0A2H3DXU3"/>
<dbReference type="Proteomes" id="UP000217790">
    <property type="component" value="Unassembled WGS sequence"/>
</dbReference>
<accession>A0A2H3DXU3</accession>
<proteinExistence type="predicted"/>
<sequence length="144" mass="16899">MDVACCTKLSIDHYGRDIFGDSVCLVFYHESVISHSTRREEQHVVFPTYEPHFARWTPAIPLWRVDRTLYRHPIWTHESWQLQNSLEAGWESHRFEFATAHCDSVGISMLWSLDHLLEASCKTLIGFQDRRERGSHSQAQKQDV</sequence>
<dbReference type="EMBL" id="KZ293657">
    <property type="protein sequence ID" value="PBK93133.1"/>
    <property type="molecule type" value="Genomic_DNA"/>
</dbReference>
<name>A0A2H3DXU3_ARMGA</name>
<evidence type="ECO:0000313" key="1">
    <source>
        <dbReference type="EMBL" id="PBK93133.1"/>
    </source>
</evidence>
<dbReference type="OrthoDB" id="3121442at2759"/>
<evidence type="ECO:0000313" key="2">
    <source>
        <dbReference type="Proteomes" id="UP000217790"/>
    </source>
</evidence>
<gene>
    <name evidence="1" type="ORF">ARMGADRAFT_1012814</name>
</gene>
<protein>
    <submittedName>
        <fullName evidence="1">Uncharacterized protein</fullName>
    </submittedName>
</protein>